<name>A0A432LWQ3_9GAMM</name>
<feature type="transmembrane region" description="Helical" evidence="8">
    <location>
        <begin position="989"/>
        <end position="1015"/>
    </location>
</feature>
<dbReference type="PANTHER" id="PTHR32063">
    <property type="match status" value="1"/>
</dbReference>
<evidence type="ECO:0000256" key="3">
    <source>
        <dbReference type="ARBA" id="ARBA00022475"/>
    </source>
</evidence>
<dbReference type="EMBL" id="RYZR01000002">
    <property type="protein sequence ID" value="RUL66536.1"/>
    <property type="molecule type" value="Genomic_DNA"/>
</dbReference>
<dbReference type="Gene3D" id="3.30.70.1440">
    <property type="entry name" value="Multidrug efflux transporter AcrB pore domain"/>
    <property type="match status" value="1"/>
</dbReference>
<dbReference type="Proteomes" id="UP000267077">
    <property type="component" value="Unassembled WGS sequence"/>
</dbReference>
<feature type="transmembrane region" description="Helical" evidence="8">
    <location>
        <begin position="423"/>
        <end position="451"/>
    </location>
</feature>
<dbReference type="Pfam" id="PF00873">
    <property type="entry name" value="ACR_tran"/>
    <property type="match status" value="1"/>
</dbReference>
<keyword evidence="7 8" id="KW-0472">Membrane</keyword>
<evidence type="ECO:0000256" key="2">
    <source>
        <dbReference type="ARBA" id="ARBA00022448"/>
    </source>
</evidence>
<dbReference type="GO" id="GO:0042910">
    <property type="term" value="F:xenobiotic transmembrane transporter activity"/>
    <property type="evidence" value="ECO:0007669"/>
    <property type="project" value="TreeGrafter"/>
</dbReference>
<reference evidence="9 10" key="1">
    <citation type="submission" date="2018-12" db="EMBL/GenBank/DDBJ databases">
        <title>Dyella dinghuensis sp. nov. DHOA06 and Dyella choica sp. nov. 4M-K27, isolated from forest soil.</title>
        <authorList>
            <person name="Qiu L.-H."/>
            <person name="Gao Z.-H."/>
        </authorList>
    </citation>
    <scope>NUCLEOTIDE SEQUENCE [LARGE SCALE GENOMIC DNA]</scope>
    <source>
        <strain evidence="9 10">DHOA06</strain>
    </source>
</reference>
<feature type="transmembrane region" description="Helical" evidence="8">
    <location>
        <begin position="956"/>
        <end position="977"/>
    </location>
</feature>
<feature type="transmembrane region" description="Helical" evidence="8">
    <location>
        <begin position="334"/>
        <end position="353"/>
    </location>
</feature>
<dbReference type="SUPFAM" id="SSF82866">
    <property type="entry name" value="Multidrug efflux transporter AcrB transmembrane domain"/>
    <property type="match status" value="2"/>
</dbReference>
<comment type="subcellular location">
    <subcellularLocation>
        <location evidence="1">Cell inner membrane</location>
        <topology evidence="1">Multi-pass membrane protein</topology>
    </subcellularLocation>
</comment>
<dbReference type="Gene3D" id="3.30.70.1320">
    <property type="entry name" value="Multidrug efflux transporter AcrB pore domain like"/>
    <property type="match status" value="1"/>
</dbReference>
<evidence type="ECO:0000256" key="4">
    <source>
        <dbReference type="ARBA" id="ARBA00022519"/>
    </source>
</evidence>
<evidence type="ECO:0000313" key="9">
    <source>
        <dbReference type="EMBL" id="RUL66536.1"/>
    </source>
</evidence>
<dbReference type="PANTHER" id="PTHR32063:SF21">
    <property type="entry name" value="MULTIDRUG RESISTANCE PROTEIN MDTB"/>
    <property type="match status" value="1"/>
</dbReference>
<keyword evidence="10" id="KW-1185">Reference proteome</keyword>
<feature type="transmembrane region" description="Helical" evidence="8">
    <location>
        <begin position="885"/>
        <end position="905"/>
    </location>
</feature>
<evidence type="ECO:0000256" key="8">
    <source>
        <dbReference type="SAM" id="Phobius"/>
    </source>
</evidence>
<dbReference type="GO" id="GO:0005886">
    <property type="term" value="C:plasma membrane"/>
    <property type="evidence" value="ECO:0007669"/>
    <property type="project" value="UniProtKB-SubCell"/>
</dbReference>
<dbReference type="Gene3D" id="1.20.1640.10">
    <property type="entry name" value="Multidrug efflux transporter AcrB transmembrane domain"/>
    <property type="match status" value="2"/>
</dbReference>
<dbReference type="OrthoDB" id="9759330at2"/>
<evidence type="ECO:0000256" key="6">
    <source>
        <dbReference type="ARBA" id="ARBA00022989"/>
    </source>
</evidence>
<feature type="transmembrane region" description="Helical" evidence="8">
    <location>
        <begin position="463"/>
        <end position="490"/>
    </location>
</feature>
<evidence type="ECO:0000313" key="10">
    <source>
        <dbReference type="Proteomes" id="UP000267077"/>
    </source>
</evidence>
<gene>
    <name evidence="9" type="ORF">EKH79_01525</name>
</gene>
<dbReference type="RefSeq" id="WP_126672034.1">
    <property type="nucleotide sequence ID" value="NZ_RYZR01000002.1"/>
</dbReference>
<proteinExistence type="predicted"/>
<keyword evidence="6 8" id="KW-1133">Transmembrane helix</keyword>
<dbReference type="InterPro" id="IPR027463">
    <property type="entry name" value="AcrB_DN_DC_subdom"/>
</dbReference>
<feature type="transmembrane region" description="Helical" evidence="8">
    <location>
        <begin position="390"/>
        <end position="411"/>
    </location>
</feature>
<dbReference type="InterPro" id="IPR001036">
    <property type="entry name" value="Acrflvin-R"/>
</dbReference>
<feature type="transmembrane region" description="Helical" evidence="8">
    <location>
        <begin position="860"/>
        <end position="878"/>
    </location>
</feature>
<dbReference type="AlphaFoldDB" id="A0A432LWQ3"/>
<dbReference type="SUPFAM" id="SSF82714">
    <property type="entry name" value="Multidrug efflux transporter AcrB TolC docking domain, DN and DC subdomains"/>
    <property type="match status" value="2"/>
</dbReference>
<keyword evidence="4" id="KW-0997">Cell inner membrane</keyword>
<dbReference type="Gene3D" id="3.30.70.1430">
    <property type="entry name" value="Multidrug efflux transporter AcrB pore domain"/>
    <property type="match status" value="2"/>
</dbReference>
<feature type="transmembrane region" description="Helical" evidence="8">
    <location>
        <begin position="12"/>
        <end position="32"/>
    </location>
</feature>
<feature type="transmembrane region" description="Helical" evidence="8">
    <location>
        <begin position="528"/>
        <end position="548"/>
    </location>
</feature>
<protein>
    <submittedName>
        <fullName evidence="9">Multidrug transporter subunit MdtC</fullName>
    </submittedName>
</protein>
<dbReference type="PRINTS" id="PR00702">
    <property type="entry name" value="ACRIFLAVINRP"/>
</dbReference>
<sequence length="1035" mass="111145">MNISRLFVLRPVATSLLMIALVLVGLVAMRFLPVSSLPDVDYPTIQVQTFYPGASPSVMATTVTAPLEVQLGEIPGLQQMTSSSSAGASIITLQFDLSLNLDVAEQNVQEAINAANSLLPSGLPAPPTYAKVNPADQPILTLAVTSKSMSLPQLQDIANNRLGTKISEVSGVGLVTPAGGNVPAVRVEADPQKLAAYGLNIDDLRSLIANVNVSQPKGNFDGPDLDYTINGNDQIQDPVDYLNTVVSYQNGAPVYLRDVARVTQAAQNTEQGAWYNKTPAIVLNVQRQPGANVIATVDQIQKELPQLESTLPAGMKVDVVSDSTGVIRSSVSDAAFELVLAVVLVVLVIFVFLRNLPATIIPSISVPVSLIGTLAMMYELNYSIDNLSLMALIIATGFVVDDSIVMIENIVRYLEEGETPLNAALIGAGQIGFTIVSLTVSLIAVLIPLLFMGGVIGRLFSEFAVTLAVTIVLSGVVSLTLVPMLCARILRAQKERHPSRFEQISENLFNKTLAAYERGLRFVMSHQLATLITFFVTLAITVILYIVIPKGLFPVQDVGVIQGISIADNSVSYTTMVDRQAQLAEAILKDKDVTNLTSYVGIDGTNTTLNNGRFLINLKARDDRSETAEQIARRIQDEVANVPGIKLYLQPEQDLTLDTTISPNQYQFVLRGPSQQAFQQYVPALIDKMKQIKSIRDVTSDLNNDGLSVNVEVNRQLAARYGITAATIDNALYDALGQRIVSTIFDQSSQYRVILVAKPEKLPTLQSLGELYLPSQTSSSGQVPLNAIAKIQVTKSPLAISHLAQFPSVTISFNLAQDASLSKAVDEVNQAEKAVQLPSSITSSFQGAAQAFQDSLSSEVYLLIAALVAVYIVLGVLYESFIHPVTILSTLPSAGIGALLALMVAGADLDVIGIIGIVLLIGIVKKNAIMIVDFALEAERDHGKPPEEAIFEASLLRFRPILMTTLAAMLGALPMLLGSGTGSELRRPLGLAIIGGLMLSQLLTLFTTPVIYLYFDRLAQRFNRKPSQAAGESAP</sequence>
<evidence type="ECO:0000256" key="1">
    <source>
        <dbReference type="ARBA" id="ARBA00004429"/>
    </source>
</evidence>
<accession>A0A432LWQ3</accession>
<dbReference type="FunFam" id="3.30.70.1430:FF:000001">
    <property type="entry name" value="Efflux pump membrane transporter"/>
    <property type="match status" value="1"/>
</dbReference>
<evidence type="ECO:0000256" key="7">
    <source>
        <dbReference type="ARBA" id="ARBA00023136"/>
    </source>
</evidence>
<dbReference type="SUPFAM" id="SSF82693">
    <property type="entry name" value="Multidrug efflux transporter AcrB pore domain, PN1, PN2, PC1 and PC2 subdomains"/>
    <property type="match status" value="4"/>
</dbReference>
<keyword evidence="3" id="KW-1003">Cell membrane</keyword>
<organism evidence="9 10">
    <name type="scientific">Dyella dinghuensis</name>
    <dbReference type="NCBI Taxonomy" id="1920169"/>
    <lineage>
        <taxon>Bacteria</taxon>
        <taxon>Pseudomonadati</taxon>
        <taxon>Pseudomonadota</taxon>
        <taxon>Gammaproteobacteria</taxon>
        <taxon>Lysobacterales</taxon>
        <taxon>Rhodanobacteraceae</taxon>
        <taxon>Dyella</taxon>
    </lineage>
</organism>
<feature type="transmembrane region" description="Helical" evidence="8">
    <location>
        <begin position="911"/>
        <end position="936"/>
    </location>
</feature>
<feature type="transmembrane region" description="Helical" evidence="8">
    <location>
        <begin position="360"/>
        <end position="378"/>
    </location>
</feature>
<dbReference type="FunFam" id="1.20.1640.10:FF:000001">
    <property type="entry name" value="Efflux pump membrane transporter"/>
    <property type="match status" value="1"/>
</dbReference>
<comment type="caution">
    <text evidence="9">The sequence shown here is derived from an EMBL/GenBank/DDBJ whole genome shotgun (WGS) entry which is preliminary data.</text>
</comment>
<dbReference type="Gene3D" id="3.30.2090.10">
    <property type="entry name" value="Multidrug efflux transporter AcrB TolC docking domain, DN and DC subdomains"/>
    <property type="match status" value="2"/>
</dbReference>
<keyword evidence="5 8" id="KW-0812">Transmembrane</keyword>
<keyword evidence="2" id="KW-0813">Transport</keyword>
<evidence type="ECO:0000256" key="5">
    <source>
        <dbReference type="ARBA" id="ARBA00022692"/>
    </source>
</evidence>